<dbReference type="GO" id="GO:0004799">
    <property type="term" value="F:thymidylate synthase activity"/>
    <property type="evidence" value="ECO:0007669"/>
    <property type="project" value="TreeGrafter"/>
</dbReference>
<comment type="function">
    <text evidence="2">Catalyzes the reductive methylation of 2'-deoxyuridine-5'-monophosphate (dUMP) to 2'-deoxythymidine-5'-monophosphate (dTMP) while utilizing 5,10-methylenetetrahydrofolate (mTHF) as the methyl donor, and NADPH and FADH(2) as the reductant.</text>
</comment>
<dbReference type="eggNOG" id="COG1351">
    <property type="taxonomic scope" value="Bacteria"/>
</dbReference>
<feature type="binding site" evidence="2">
    <location>
        <begin position="104"/>
        <end position="106"/>
    </location>
    <ligand>
        <name>FAD</name>
        <dbReference type="ChEBI" id="CHEBI:57692"/>
        <note>ligand shared between neighboring subunits</note>
    </ligand>
</feature>
<keyword evidence="2" id="KW-0545">Nucleotide biosynthesis</keyword>
<reference evidence="4" key="1">
    <citation type="submission" date="2007-11" db="EMBL/GenBank/DDBJ databases">
        <title>Complete sequence of Petroga mobilis SJ95.</title>
        <authorList>
            <consortium name="US DOE Joint Genome Institute"/>
            <person name="Copeland A."/>
            <person name="Lucas S."/>
            <person name="Lapidus A."/>
            <person name="Barry K."/>
            <person name="Glavina del Rio T."/>
            <person name="Dalin E."/>
            <person name="Tice H."/>
            <person name="Pitluck S."/>
            <person name="Meincke L."/>
            <person name="Brettin T."/>
            <person name="Bruce D."/>
            <person name="Detter J.C."/>
            <person name="Han C."/>
            <person name="Kuske C.R."/>
            <person name="Schmutz J."/>
            <person name="Larimer F."/>
            <person name="Land M."/>
            <person name="Hauser L."/>
            <person name="Kyrpides N."/>
            <person name="Mikhailova N."/>
            <person name="Noll K."/>
            <person name="Richardson P."/>
        </authorList>
    </citation>
    <scope>NUCLEOTIDE SEQUENCE [LARGE SCALE GENOMIC DNA]</scope>
    <source>
        <strain evidence="4">SJ95</strain>
    </source>
</reference>
<name>A9BHS3_PETMO</name>
<keyword evidence="5" id="KW-1185">Reference proteome</keyword>
<dbReference type="GO" id="GO:0050660">
    <property type="term" value="F:flavin adenine dinucleotide binding"/>
    <property type="evidence" value="ECO:0007669"/>
    <property type="project" value="UniProtKB-UniRule"/>
</dbReference>
<evidence type="ECO:0000256" key="1">
    <source>
        <dbReference type="ARBA" id="ARBA00022679"/>
    </source>
</evidence>
<feature type="binding site" description="in other chain" evidence="2">
    <location>
        <begin position="113"/>
        <end position="117"/>
    </location>
    <ligand>
        <name>dUMP</name>
        <dbReference type="ChEBI" id="CHEBI:246422"/>
        <note>ligand shared between dimeric partners</note>
    </ligand>
</feature>
<evidence type="ECO:0000256" key="2">
    <source>
        <dbReference type="HAMAP-Rule" id="MF_01408"/>
    </source>
</evidence>
<protein>
    <recommendedName>
        <fullName evidence="2">Flavin-dependent thymidylate synthase</fullName>
        <shortName evidence="2">FDTS</shortName>
        <ecNumber evidence="2">2.1.1.148</ecNumber>
    </recommendedName>
    <alternativeName>
        <fullName evidence="2">FAD-dependent thymidylate synthase</fullName>
    </alternativeName>
    <alternativeName>
        <fullName evidence="2">Thymidylate synthase ThyX</fullName>
        <shortName evidence="2">TS</shortName>
        <shortName evidence="2">TSase</shortName>
    </alternativeName>
</protein>
<feature type="binding site" evidence="2">
    <location>
        <position position="219"/>
    </location>
    <ligand>
        <name>dUMP</name>
        <dbReference type="ChEBI" id="CHEBI:246422"/>
        <note>ligand shared between dimeric partners</note>
    </ligand>
</feature>
<keyword evidence="2" id="KW-0274">FAD</keyword>
<accession>A9BHS3</accession>
<gene>
    <name evidence="2" type="primary">thyX</name>
    <name evidence="4" type="ordered locus">Pmob_1229</name>
</gene>
<dbReference type="HOGENOM" id="CLU_067790_0_0_0"/>
<dbReference type="GO" id="GO:0006231">
    <property type="term" value="P:dTMP biosynthetic process"/>
    <property type="evidence" value="ECO:0007669"/>
    <property type="project" value="UniProtKB-UniRule"/>
</dbReference>
<dbReference type="HAMAP" id="MF_01408">
    <property type="entry name" value="ThyX"/>
    <property type="match status" value="1"/>
</dbReference>
<feature type="binding site" evidence="2">
    <location>
        <begin position="208"/>
        <end position="210"/>
    </location>
    <ligand>
        <name>FAD</name>
        <dbReference type="ChEBI" id="CHEBI:57692"/>
        <note>ligand shared between neighboring subunits</note>
    </ligand>
</feature>
<evidence type="ECO:0000313" key="4">
    <source>
        <dbReference type="EMBL" id="ABX31945.1"/>
    </source>
</evidence>
<keyword evidence="1 2" id="KW-0808">Transferase</keyword>
<dbReference type="GO" id="GO:0070402">
    <property type="term" value="F:NADPH binding"/>
    <property type="evidence" value="ECO:0007669"/>
    <property type="project" value="TreeGrafter"/>
</dbReference>
<dbReference type="EMBL" id="CP000879">
    <property type="protein sequence ID" value="ABX31945.1"/>
    <property type="molecule type" value="Genomic_DNA"/>
</dbReference>
<keyword evidence="2" id="KW-0521">NADP</keyword>
<comment type="catalytic activity">
    <reaction evidence="2">
        <text>dUMP + (6R)-5,10-methylene-5,6,7,8-tetrahydrofolate + NADPH + H(+) = dTMP + (6S)-5,6,7,8-tetrahydrofolate + NADP(+)</text>
        <dbReference type="Rhea" id="RHEA:29043"/>
        <dbReference type="ChEBI" id="CHEBI:15378"/>
        <dbReference type="ChEBI" id="CHEBI:15636"/>
        <dbReference type="ChEBI" id="CHEBI:57453"/>
        <dbReference type="ChEBI" id="CHEBI:57783"/>
        <dbReference type="ChEBI" id="CHEBI:58349"/>
        <dbReference type="ChEBI" id="CHEBI:63528"/>
        <dbReference type="ChEBI" id="CHEBI:246422"/>
        <dbReference type="EC" id="2.1.1.148"/>
    </reaction>
</comment>
<feature type="binding site" evidence="2">
    <location>
        <position position="214"/>
    </location>
    <ligand>
        <name>FAD</name>
        <dbReference type="ChEBI" id="CHEBI:57692"/>
        <note>ligand shared between neighboring subunits</note>
    </ligand>
</feature>
<dbReference type="SUPFAM" id="SSF69796">
    <property type="entry name" value="Thymidylate synthase-complementing protein Thy1"/>
    <property type="match status" value="1"/>
</dbReference>
<dbReference type="PANTHER" id="PTHR34934:SF1">
    <property type="entry name" value="FLAVIN-DEPENDENT THYMIDYLATE SYNTHASE"/>
    <property type="match status" value="1"/>
</dbReference>
<evidence type="ECO:0000256" key="3">
    <source>
        <dbReference type="SAM" id="MobiDB-lite"/>
    </source>
</evidence>
<feature type="region of interest" description="Disordered" evidence="3">
    <location>
        <begin position="1"/>
        <end position="24"/>
    </location>
</feature>
<feature type="region of interest" description="Disordered" evidence="3">
    <location>
        <begin position="137"/>
        <end position="156"/>
    </location>
</feature>
<organism evidence="4 5">
    <name type="scientific">Petrotoga mobilis (strain DSM 10674 / SJ95)</name>
    <dbReference type="NCBI Taxonomy" id="403833"/>
    <lineage>
        <taxon>Bacteria</taxon>
        <taxon>Thermotogati</taxon>
        <taxon>Thermotogota</taxon>
        <taxon>Thermotogae</taxon>
        <taxon>Petrotogales</taxon>
        <taxon>Petrotogaceae</taxon>
        <taxon>Petrotoga</taxon>
    </lineage>
</organism>
<sequence length="261" mass="30295">MTITDEENNPKRPEGGSRKDSLTAGKESIKVLDKGFVTLVDMMGDDRSAVRAARVSHGKDISTDEKDRKLIDYLMEHGHLSPFEHITFTFHVKAPIFVVRQWFRHRIGMSPNEISRRYTSKNVNEFYVPDHIRVQDTKDKQSSNTYSDEQGKEGSLTANKEEALEIIEEVYQKSYEAYEKLINMGVAREMARIILPVGEYTEFYLTTNARALMHFLDLRASSHAQWEIQEYAKALALFFQKTCPWSYEAYLKYQYKGDLLK</sequence>
<dbReference type="Gene3D" id="3.30.1360.170">
    <property type="match status" value="1"/>
</dbReference>
<dbReference type="AlphaFoldDB" id="A9BHS3"/>
<comment type="similarity">
    <text evidence="2">Belongs to the thymidylate synthase ThyX family.</text>
</comment>
<dbReference type="GO" id="GO:0050797">
    <property type="term" value="F:thymidylate synthase (FAD) activity"/>
    <property type="evidence" value="ECO:0007669"/>
    <property type="project" value="UniProtKB-UniRule"/>
</dbReference>
<dbReference type="KEGG" id="pmo:Pmob_1229"/>
<dbReference type="UniPathway" id="UPA00575"/>
<dbReference type="PROSITE" id="PS51331">
    <property type="entry name" value="THYX"/>
    <property type="match status" value="1"/>
</dbReference>
<dbReference type="Pfam" id="PF02511">
    <property type="entry name" value="Thy1"/>
    <property type="match status" value="1"/>
</dbReference>
<dbReference type="CDD" id="cd20175">
    <property type="entry name" value="ThyX"/>
    <property type="match status" value="1"/>
</dbReference>
<dbReference type="GO" id="GO:0032259">
    <property type="term" value="P:methylation"/>
    <property type="evidence" value="ECO:0007669"/>
    <property type="project" value="UniProtKB-KW"/>
</dbReference>
<comment type="subunit">
    <text evidence="2">Homotetramer.</text>
</comment>
<comment type="pathway">
    <text evidence="2">Pyrimidine metabolism; dTTP biosynthesis.</text>
</comment>
<dbReference type="Proteomes" id="UP000000789">
    <property type="component" value="Chromosome"/>
</dbReference>
<feature type="binding site" evidence="2">
    <location>
        <position position="113"/>
    </location>
    <ligand>
        <name>FAD</name>
        <dbReference type="ChEBI" id="CHEBI:57692"/>
        <note>ligand shared between neighboring subunits</note>
    </ligand>
</feature>
<dbReference type="PANTHER" id="PTHR34934">
    <property type="entry name" value="FLAVIN-DEPENDENT THYMIDYLATE SYNTHASE"/>
    <property type="match status" value="1"/>
</dbReference>
<feature type="binding site" evidence="2">
    <location>
        <position position="81"/>
    </location>
    <ligand>
        <name>FAD</name>
        <dbReference type="ChEBI" id="CHEBI:57692"/>
        <note>ligand shared between neighboring subunits</note>
    </ligand>
</feature>
<dbReference type="STRING" id="403833.Pmob_1229"/>
<dbReference type="InterPro" id="IPR003669">
    <property type="entry name" value="Thymidylate_synthase_ThyX"/>
</dbReference>
<feature type="binding site" description="in other chain" evidence="2">
    <location>
        <position position="192"/>
    </location>
    <ligand>
        <name>dUMP</name>
        <dbReference type="ChEBI" id="CHEBI:246422"/>
        <note>ligand shared between dimeric partners</note>
    </ligand>
</feature>
<feature type="active site" description="Involved in ionization of N3 of dUMP, leading to its activation" evidence="2">
    <location>
        <position position="219"/>
    </location>
</feature>
<keyword evidence="2" id="KW-0285">Flavoprotein</keyword>
<keyword evidence="2 4" id="KW-0489">Methyltransferase</keyword>
<dbReference type="GO" id="GO:0006235">
    <property type="term" value="P:dTTP biosynthetic process"/>
    <property type="evidence" value="ECO:0007669"/>
    <property type="project" value="UniProtKB-UniRule"/>
</dbReference>
<evidence type="ECO:0000313" key="5">
    <source>
        <dbReference type="Proteomes" id="UP000000789"/>
    </source>
</evidence>
<comment type="cofactor">
    <cofactor evidence="2">
        <name>FAD</name>
        <dbReference type="ChEBI" id="CHEBI:57692"/>
    </cofactor>
    <text evidence="2">Binds 4 FAD per tetramer. Each FAD binding site is formed by three monomers.</text>
</comment>
<dbReference type="NCBIfam" id="TIGR02170">
    <property type="entry name" value="thyX"/>
    <property type="match status" value="1"/>
</dbReference>
<feature type="compositionally biased region" description="Basic and acidic residues" evidence="3">
    <location>
        <begin position="8"/>
        <end position="24"/>
    </location>
</feature>
<proteinExistence type="inferred from homology"/>
<dbReference type="EC" id="2.1.1.148" evidence="2"/>
<dbReference type="InterPro" id="IPR036098">
    <property type="entry name" value="Thymidylate_synthase_ThyX_sf"/>
</dbReference>
<feature type="binding site" evidence="2">
    <location>
        <begin position="101"/>
        <end position="104"/>
    </location>
    <ligand>
        <name>dUMP</name>
        <dbReference type="ChEBI" id="CHEBI:246422"/>
        <note>ligand shared between dimeric partners</note>
    </ligand>
</feature>